<proteinExistence type="predicted"/>
<protein>
    <recommendedName>
        <fullName evidence="2">LppX_LprAFG lipoprotein</fullName>
    </recommendedName>
</protein>
<dbReference type="EMBL" id="UINC01024903">
    <property type="protein sequence ID" value="SVA99478.1"/>
    <property type="molecule type" value="Genomic_DNA"/>
</dbReference>
<accession>A0A382AD52</accession>
<dbReference type="Gene3D" id="2.50.20.20">
    <property type="match status" value="1"/>
</dbReference>
<name>A0A382AD52_9ZZZZ</name>
<reference evidence="1" key="1">
    <citation type="submission" date="2018-05" db="EMBL/GenBank/DDBJ databases">
        <authorList>
            <person name="Lanie J.A."/>
            <person name="Ng W.-L."/>
            <person name="Kazmierczak K.M."/>
            <person name="Andrzejewski T.M."/>
            <person name="Davidsen T.M."/>
            <person name="Wayne K.J."/>
            <person name="Tettelin H."/>
            <person name="Glass J.I."/>
            <person name="Rusch D."/>
            <person name="Podicherti R."/>
            <person name="Tsui H.-C.T."/>
            <person name="Winkler M.E."/>
        </authorList>
    </citation>
    <scope>NUCLEOTIDE SEQUENCE</scope>
</reference>
<dbReference type="InterPro" id="IPR029046">
    <property type="entry name" value="LolA/LolB/LppX"/>
</dbReference>
<sequence>MTQLSSLTFSLHHEEGFTELMPGILLRELNGEIQINHGFNLDIKGESTLFRSFIGMRITGIGDETYLTNPITGNWELLETSLLPFNFSNLGDSLSGILLAFDNPNSTKDRVDYESTDHQFTGTIMTDALATLIPGATPMLEVEIDIWISPTSSLIEKIRLSGPIIPSDKDPVIRILRFSSFDEPVSIVAPL</sequence>
<evidence type="ECO:0000313" key="1">
    <source>
        <dbReference type="EMBL" id="SVA99478.1"/>
    </source>
</evidence>
<dbReference type="AlphaFoldDB" id="A0A382AD52"/>
<evidence type="ECO:0008006" key="2">
    <source>
        <dbReference type="Google" id="ProtNLM"/>
    </source>
</evidence>
<gene>
    <name evidence="1" type="ORF">METZ01_LOCUS152332</name>
</gene>
<dbReference type="SUPFAM" id="SSF89392">
    <property type="entry name" value="Prokaryotic lipoproteins and lipoprotein localization factors"/>
    <property type="match status" value="1"/>
</dbReference>
<organism evidence="1">
    <name type="scientific">marine metagenome</name>
    <dbReference type="NCBI Taxonomy" id="408172"/>
    <lineage>
        <taxon>unclassified sequences</taxon>
        <taxon>metagenomes</taxon>
        <taxon>ecological metagenomes</taxon>
    </lineage>
</organism>